<protein>
    <submittedName>
        <fullName evidence="1">Uncharacterized protein</fullName>
    </submittedName>
</protein>
<evidence type="ECO:0000313" key="2">
    <source>
        <dbReference type="Proteomes" id="UP000199503"/>
    </source>
</evidence>
<dbReference type="OrthoDB" id="3701262at2"/>
<dbReference type="RefSeq" id="WP_089922932.1">
    <property type="nucleotide sequence ID" value="NZ_FOFV01000018.1"/>
</dbReference>
<evidence type="ECO:0000313" key="1">
    <source>
        <dbReference type="EMBL" id="SES19709.1"/>
    </source>
</evidence>
<dbReference type="AlphaFoldDB" id="A0A1H9VDS2"/>
<sequence length="345" mass="39513">MFQPYLAEYRYYALFLEDGSMKDVVDAKGLYRSLGGFDEAQYRGHGGWEWSDDLSEAREHDSRYAYREVTPAETDRLRRRIDAERPAPASPPQEKPGALELLEARRRAEPVDGHYYFAEFDSLADVVDLTRAHALVRCSATGRGAWEAYVREGVWTRGRGPLPDTALPVGRENAEQVIRAREATATRYFEVRPSGADSNVLVCHTASGDQISDDLGWRSADVLRNVEPGWWVREYSERGFAGARRFATTRARADRFRDRPDDYFAVFPDEDDVYDFSKVLFVVRRFFNPYYGRHEGSTYERWTSDGWRPTEPPVLHGLLPISDEEFGLLTAPRPRPARGAGDLRR</sequence>
<accession>A0A1H9VDS2</accession>
<proteinExistence type="predicted"/>
<keyword evidence="2" id="KW-1185">Reference proteome</keyword>
<name>A0A1H9VDS2_9PSEU</name>
<dbReference type="Proteomes" id="UP000199503">
    <property type="component" value="Unassembled WGS sequence"/>
</dbReference>
<reference evidence="2" key="1">
    <citation type="submission" date="2016-10" db="EMBL/GenBank/DDBJ databases">
        <authorList>
            <person name="Varghese N."/>
            <person name="Submissions S."/>
        </authorList>
    </citation>
    <scope>NUCLEOTIDE SEQUENCE [LARGE SCALE GENOMIC DNA]</scope>
    <source>
        <strain evidence="2">DSM 44437</strain>
    </source>
</reference>
<dbReference type="EMBL" id="FOFV01000018">
    <property type="protein sequence ID" value="SES19709.1"/>
    <property type="molecule type" value="Genomic_DNA"/>
</dbReference>
<gene>
    <name evidence="1" type="ORF">SAMN04488000_11832</name>
</gene>
<organism evidence="1 2">
    <name type="scientific">Lentzea albida</name>
    <dbReference type="NCBI Taxonomy" id="65499"/>
    <lineage>
        <taxon>Bacteria</taxon>
        <taxon>Bacillati</taxon>
        <taxon>Actinomycetota</taxon>
        <taxon>Actinomycetes</taxon>
        <taxon>Pseudonocardiales</taxon>
        <taxon>Pseudonocardiaceae</taxon>
        <taxon>Lentzea</taxon>
    </lineage>
</organism>